<comment type="caution">
    <text evidence="3">The sequence shown here is derived from an EMBL/GenBank/DDBJ whole genome shotgun (WGS) entry which is preliminary data.</text>
</comment>
<dbReference type="Proteomes" id="UP000223913">
    <property type="component" value="Unassembled WGS sequence"/>
</dbReference>
<organism evidence="3 4">
    <name type="scientific">Flavilitoribacter nigricans (strain ATCC 23147 / DSM 23189 / NBRC 102662 / NCIMB 1420 / SS-2)</name>
    <name type="common">Lewinella nigricans</name>
    <dbReference type="NCBI Taxonomy" id="1122177"/>
    <lineage>
        <taxon>Bacteria</taxon>
        <taxon>Pseudomonadati</taxon>
        <taxon>Bacteroidota</taxon>
        <taxon>Saprospiria</taxon>
        <taxon>Saprospirales</taxon>
        <taxon>Lewinellaceae</taxon>
        <taxon>Flavilitoribacter</taxon>
    </lineage>
</organism>
<dbReference type="SUPFAM" id="SSF52402">
    <property type="entry name" value="Adenine nucleotide alpha hydrolases-like"/>
    <property type="match status" value="2"/>
</dbReference>
<name>A0A2D0NIJ6_FLAN2</name>
<evidence type="ECO:0000259" key="2">
    <source>
        <dbReference type="Pfam" id="PF00582"/>
    </source>
</evidence>
<dbReference type="PRINTS" id="PR01438">
    <property type="entry name" value="UNVRSLSTRESS"/>
</dbReference>
<dbReference type="CDD" id="cd00293">
    <property type="entry name" value="USP-like"/>
    <property type="match status" value="1"/>
</dbReference>
<proteinExistence type="inferred from homology"/>
<evidence type="ECO:0000256" key="1">
    <source>
        <dbReference type="ARBA" id="ARBA00008791"/>
    </source>
</evidence>
<gene>
    <name evidence="3" type="ORF">CRP01_02490</name>
</gene>
<dbReference type="Gene3D" id="3.40.50.12370">
    <property type="match status" value="1"/>
</dbReference>
<evidence type="ECO:0000313" key="4">
    <source>
        <dbReference type="Proteomes" id="UP000223913"/>
    </source>
</evidence>
<dbReference type="PANTHER" id="PTHR46268:SF6">
    <property type="entry name" value="UNIVERSAL STRESS PROTEIN UP12"/>
    <property type="match status" value="1"/>
</dbReference>
<sequence>MSFYYSRNAMTWITRAGDVGKNSQGRPVFYGDPELSKIISHAGCGHIRETKKGVAFNCQKPCEMKKILVPTDFSPYSQNALNYAIGLARDMGASLHLLHTYLVHASADMLISIERYIREDAERMMEDNRQWIHKQWPGHPPVTYDIIKGNAIPVIAGMADQYDLVIMGTQGASRFKDIFLGSTTNGVCKATETPVLAIPENARYRPLRKIVLAVDDYEVTGRNVLEPLIDLAELNDADIKIFHTDLGNTDLGVDPIIGMYLAGQDYSFHYAPATVKVNESIHTFVEAEKADMLCLIGRKRAWINEVFHRSVTRREVFQTEIPLLVLTDIAVITDY</sequence>
<dbReference type="Pfam" id="PF00582">
    <property type="entry name" value="Usp"/>
    <property type="match status" value="1"/>
</dbReference>
<dbReference type="OrthoDB" id="9788959at2"/>
<dbReference type="EMBL" id="PDUD01000002">
    <property type="protein sequence ID" value="PHN08210.1"/>
    <property type="molecule type" value="Genomic_DNA"/>
</dbReference>
<comment type="similarity">
    <text evidence="1">Belongs to the universal stress protein A family.</text>
</comment>
<reference evidence="3 4" key="1">
    <citation type="submission" date="2017-10" db="EMBL/GenBank/DDBJ databases">
        <title>The draft genome sequence of Lewinella nigricans NBRC 102662.</title>
        <authorList>
            <person name="Wang K."/>
        </authorList>
    </citation>
    <scope>NUCLEOTIDE SEQUENCE [LARGE SCALE GENOMIC DNA]</scope>
    <source>
        <strain evidence="3 4">NBRC 102662</strain>
    </source>
</reference>
<dbReference type="InterPro" id="IPR006015">
    <property type="entry name" value="Universal_stress_UspA"/>
</dbReference>
<dbReference type="PANTHER" id="PTHR46268">
    <property type="entry name" value="STRESS RESPONSE PROTEIN NHAX"/>
    <property type="match status" value="1"/>
</dbReference>
<feature type="domain" description="UspA" evidence="2">
    <location>
        <begin position="64"/>
        <end position="199"/>
    </location>
</feature>
<dbReference type="InterPro" id="IPR006016">
    <property type="entry name" value="UspA"/>
</dbReference>
<dbReference type="AlphaFoldDB" id="A0A2D0NIJ6"/>
<accession>A0A2D0NIJ6</accession>
<keyword evidence="4" id="KW-1185">Reference proteome</keyword>
<evidence type="ECO:0000313" key="3">
    <source>
        <dbReference type="EMBL" id="PHN08210.1"/>
    </source>
</evidence>
<protein>
    <recommendedName>
        <fullName evidence="2">UspA domain-containing protein</fullName>
    </recommendedName>
</protein>